<keyword evidence="1" id="KW-0472">Membrane</keyword>
<sequence length="145" mass="16683">MKLDFKGFTLIEILIVTFIISLLFTFTLPHFSSIVLKLEQKKFLHQFVHTISLAATNAISFNKPSYFFIDGHNRTYGLSEKVYSIPENVEIYASGLKEITPGLYYIYFYPDGTANQAEIEIIYGRKKYIININPLTSAIRWKEAG</sequence>
<dbReference type="Proteomes" id="UP000886289">
    <property type="component" value="Unassembled WGS sequence"/>
</dbReference>
<dbReference type="SUPFAM" id="SSF54523">
    <property type="entry name" value="Pili subunits"/>
    <property type="match status" value="1"/>
</dbReference>
<dbReference type="InterPro" id="IPR045584">
    <property type="entry name" value="Pilin-like"/>
</dbReference>
<keyword evidence="1" id="KW-0812">Transmembrane</keyword>
<dbReference type="AlphaFoldDB" id="A0A7C0Y9Q1"/>
<dbReference type="NCBIfam" id="TIGR02532">
    <property type="entry name" value="IV_pilin_GFxxxE"/>
    <property type="match status" value="1"/>
</dbReference>
<evidence type="ECO:0000313" key="2">
    <source>
        <dbReference type="EMBL" id="HDD44411.1"/>
    </source>
</evidence>
<dbReference type="Gene3D" id="3.30.700.10">
    <property type="entry name" value="Glycoprotein, Type 4 Pilin"/>
    <property type="match status" value="1"/>
</dbReference>
<protein>
    <submittedName>
        <fullName evidence="2">Prepilin-type N-terminal cleavage/methylation domain-containing protein</fullName>
    </submittedName>
</protein>
<reference evidence="2" key="1">
    <citation type="journal article" date="2020" name="mSystems">
        <title>Genome- and Community-Level Interaction Insights into Carbon Utilization and Element Cycling Functions of Hydrothermarchaeota in Hydrothermal Sediment.</title>
        <authorList>
            <person name="Zhou Z."/>
            <person name="Liu Y."/>
            <person name="Xu W."/>
            <person name="Pan J."/>
            <person name="Luo Z.H."/>
            <person name="Li M."/>
        </authorList>
    </citation>
    <scope>NUCLEOTIDE SEQUENCE [LARGE SCALE GENOMIC DNA]</scope>
    <source>
        <strain evidence="2">HyVt-233</strain>
    </source>
</reference>
<gene>
    <name evidence="2" type="ORF">ENG63_06090</name>
</gene>
<dbReference type="Pfam" id="PF07963">
    <property type="entry name" value="N_methyl"/>
    <property type="match status" value="1"/>
</dbReference>
<name>A0A7C0Y9Q1_DESA2</name>
<dbReference type="InterPro" id="IPR012902">
    <property type="entry name" value="N_methyl_site"/>
</dbReference>
<keyword evidence="1" id="KW-1133">Transmembrane helix</keyword>
<dbReference type="PROSITE" id="PS00409">
    <property type="entry name" value="PROKAR_NTER_METHYL"/>
    <property type="match status" value="1"/>
</dbReference>
<organism evidence="2">
    <name type="scientific">Desulfofervidus auxilii</name>
    <dbReference type="NCBI Taxonomy" id="1621989"/>
    <lineage>
        <taxon>Bacteria</taxon>
        <taxon>Pseudomonadati</taxon>
        <taxon>Thermodesulfobacteriota</taxon>
        <taxon>Candidatus Desulfofervidia</taxon>
        <taxon>Candidatus Desulfofervidales</taxon>
        <taxon>Candidatus Desulfofervidaceae</taxon>
        <taxon>Candidatus Desulfofervidus</taxon>
    </lineage>
</organism>
<dbReference type="EMBL" id="DRBS01000234">
    <property type="protein sequence ID" value="HDD44411.1"/>
    <property type="molecule type" value="Genomic_DNA"/>
</dbReference>
<comment type="caution">
    <text evidence="2">The sequence shown here is derived from an EMBL/GenBank/DDBJ whole genome shotgun (WGS) entry which is preliminary data.</text>
</comment>
<proteinExistence type="predicted"/>
<evidence type="ECO:0000256" key="1">
    <source>
        <dbReference type="SAM" id="Phobius"/>
    </source>
</evidence>
<feature type="transmembrane region" description="Helical" evidence="1">
    <location>
        <begin position="13"/>
        <end position="36"/>
    </location>
</feature>
<accession>A0A7C0Y9Q1</accession>